<reference evidence="3" key="2">
    <citation type="submission" date="2010-04" db="EMBL/GenBank/DDBJ databases">
        <authorList>
            <person name="Buell R."/>
            <person name="Hamilton J."/>
            <person name="Hostetler J."/>
        </authorList>
    </citation>
    <scope>NUCLEOTIDE SEQUENCE [LARGE SCALE GENOMIC DNA]</scope>
    <source>
        <strain evidence="3">DAOM:BR144</strain>
    </source>
</reference>
<name>K3WN60_GLOUD</name>
<reference evidence="3" key="1">
    <citation type="journal article" date="2010" name="Genome Biol.">
        <title>Genome sequence of the necrotrophic plant pathogen Pythium ultimum reveals original pathogenicity mechanisms and effector repertoire.</title>
        <authorList>
            <person name="Levesque C.A."/>
            <person name="Brouwer H."/>
            <person name="Cano L."/>
            <person name="Hamilton J.P."/>
            <person name="Holt C."/>
            <person name="Huitema E."/>
            <person name="Raffaele S."/>
            <person name="Robideau G.P."/>
            <person name="Thines M."/>
            <person name="Win J."/>
            <person name="Zerillo M.M."/>
            <person name="Beakes G.W."/>
            <person name="Boore J.L."/>
            <person name="Busam D."/>
            <person name="Dumas B."/>
            <person name="Ferriera S."/>
            <person name="Fuerstenberg S.I."/>
            <person name="Gachon C.M."/>
            <person name="Gaulin E."/>
            <person name="Govers F."/>
            <person name="Grenville-Briggs L."/>
            <person name="Horner N."/>
            <person name="Hostetler J."/>
            <person name="Jiang R.H."/>
            <person name="Johnson J."/>
            <person name="Krajaejun T."/>
            <person name="Lin H."/>
            <person name="Meijer H.J."/>
            <person name="Moore B."/>
            <person name="Morris P."/>
            <person name="Phuntmart V."/>
            <person name="Puiu D."/>
            <person name="Shetty J."/>
            <person name="Stajich J.E."/>
            <person name="Tripathy S."/>
            <person name="Wawra S."/>
            <person name="van West P."/>
            <person name="Whitty B.R."/>
            <person name="Coutinho P.M."/>
            <person name="Henrissat B."/>
            <person name="Martin F."/>
            <person name="Thomas P.D."/>
            <person name="Tyler B.M."/>
            <person name="De Vries R.P."/>
            <person name="Kamoun S."/>
            <person name="Yandell M."/>
            <person name="Tisserat N."/>
            <person name="Buell C.R."/>
        </authorList>
    </citation>
    <scope>NUCLEOTIDE SEQUENCE</scope>
    <source>
        <strain evidence="3">DAOM:BR144</strain>
    </source>
</reference>
<dbReference type="Proteomes" id="UP000019132">
    <property type="component" value="Unassembled WGS sequence"/>
</dbReference>
<evidence type="ECO:0000313" key="3">
    <source>
        <dbReference type="Proteomes" id="UP000019132"/>
    </source>
</evidence>
<proteinExistence type="predicted"/>
<dbReference type="EMBL" id="GL376604">
    <property type="status" value="NOT_ANNOTATED_CDS"/>
    <property type="molecule type" value="Genomic_DNA"/>
</dbReference>
<evidence type="ECO:0000256" key="1">
    <source>
        <dbReference type="SAM" id="Phobius"/>
    </source>
</evidence>
<dbReference type="AlphaFoldDB" id="K3WN60"/>
<evidence type="ECO:0000313" key="2">
    <source>
        <dbReference type="EnsemblProtists" id="PYU1_T006402"/>
    </source>
</evidence>
<keyword evidence="1" id="KW-0812">Transmembrane</keyword>
<organism evidence="2 3">
    <name type="scientific">Globisporangium ultimum (strain ATCC 200006 / CBS 805.95 / DAOM BR144)</name>
    <name type="common">Pythium ultimum</name>
    <dbReference type="NCBI Taxonomy" id="431595"/>
    <lineage>
        <taxon>Eukaryota</taxon>
        <taxon>Sar</taxon>
        <taxon>Stramenopiles</taxon>
        <taxon>Oomycota</taxon>
        <taxon>Peronosporomycetes</taxon>
        <taxon>Pythiales</taxon>
        <taxon>Pythiaceae</taxon>
        <taxon>Globisporangium</taxon>
    </lineage>
</organism>
<dbReference type="VEuPathDB" id="FungiDB:PYU1_G006390"/>
<dbReference type="InParanoid" id="K3WN60"/>
<protein>
    <submittedName>
        <fullName evidence="2">Uncharacterized protein</fullName>
    </submittedName>
</protein>
<dbReference type="OMA" id="MYCAYLG"/>
<feature type="transmembrane region" description="Helical" evidence="1">
    <location>
        <begin position="36"/>
        <end position="56"/>
    </location>
</feature>
<dbReference type="EnsemblProtists" id="PYU1_T006402">
    <property type="protein sequence ID" value="PYU1_T006402"/>
    <property type="gene ID" value="PYU1_G006390"/>
</dbReference>
<dbReference type="HOGENOM" id="CLU_118334_1_0_1"/>
<reference evidence="2" key="3">
    <citation type="submission" date="2015-02" db="UniProtKB">
        <authorList>
            <consortium name="EnsemblProtists"/>
        </authorList>
    </citation>
    <scope>IDENTIFICATION</scope>
    <source>
        <strain evidence="2">DAOM BR144</strain>
    </source>
</reference>
<keyword evidence="3" id="KW-1185">Reference proteome</keyword>
<keyword evidence="1" id="KW-1133">Transmembrane helix</keyword>
<accession>K3WN60</accession>
<sequence>MYCAYLGIAFRLPNRVYYSQLQGIDEVTLNANIETVLVYAAPQALSLVLMIVLLHFKLRVSVMRQLTFVLELQW</sequence>
<keyword evidence="1" id="KW-0472">Membrane</keyword>